<dbReference type="EMBL" id="LCEB01000039">
    <property type="protein sequence ID" value="KKS64030.1"/>
    <property type="molecule type" value="Genomic_DNA"/>
</dbReference>
<proteinExistence type="predicted"/>
<dbReference type="Pfam" id="PF00535">
    <property type="entry name" value="Glycos_transf_2"/>
    <property type="match status" value="1"/>
</dbReference>
<comment type="caution">
    <text evidence="2">The sequence shown here is derived from an EMBL/GenBank/DDBJ whole genome shotgun (WGS) entry which is preliminary data.</text>
</comment>
<evidence type="ECO:0000313" key="2">
    <source>
        <dbReference type="EMBL" id="KKS64030.1"/>
    </source>
</evidence>
<sequence>MNKISVVINTFNEGKTVGRVIKSVGWADEVVVCDMHSDDDSAEIARKLGARVVLHKRVSFVEPARNFAVLKASNDWILVLDPDEEIPAELGEKLQEIAASEDSPEYVEIPRKNIIFGGWMKASMWWPDYNIRFFKKGAVTWGNEIHRPPKATGEGIKLPEEEKYAIAHYHYESVSQFIERMNRYTSVQAEELKSQGYIFNWRDLISKPNSEFLSRFFLNRGFEDGLRGLALSLLQAFSFLVVYLKVWEIEKFEQKSIALSEIKEVSSQAGKEIKYWINFSALSKNPFKRIIQKARGRVS</sequence>
<dbReference type="Proteomes" id="UP000034135">
    <property type="component" value="Unassembled WGS sequence"/>
</dbReference>
<dbReference type="GO" id="GO:0016740">
    <property type="term" value="F:transferase activity"/>
    <property type="evidence" value="ECO:0007669"/>
    <property type="project" value="UniProtKB-KW"/>
</dbReference>
<dbReference type="PANTHER" id="PTHR43630">
    <property type="entry name" value="POLY-BETA-1,6-N-ACETYL-D-GLUCOSAMINE SYNTHASE"/>
    <property type="match status" value="1"/>
</dbReference>
<dbReference type="CDD" id="cd02511">
    <property type="entry name" value="Beta4Glucosyltransferase"/>
    <property type="match status" value="1"/>
</dbReference>
<dbReference type="PANTHER" id="PTHR43630:SF2">
    <property type="entry name" value="GLYCOSYLTRANSFERASE"/>
    <property type="match status" value="1"/>
</dbReference>
<dbReference type="AlphaFoldDB" id="A0A0G1ASE4"/>
<evidence type="ECO:0000259" key="1">
    <source>
        <dbReference type="Pfam" id="PF00535"/>
    </source>
</evidence>
<gene>
    <name evidence="2" type="ORF">UV33_C0039G0002</name>
</gene>
<protein>
    <submittedName>
        <fullName evidence="2">Glycosyl transferase, family 2</fullName>
    </submittedName>
</protein>
<dbReference type="Gene3D" id="3.90.550.10">
    <property type="entry name" value="Spore Coat Polysaccharide Biosynthesis Protein SpsA, Chain A"/>
    <property type="match status" value="1"/>
</dbReference>
<accession>A0A0G1ASE4</accession>
<reference evidence="2 3" key="1">
    <citation type="journal article" date="2015" name="Nature">
        <title>rRNA introns, odd ribosomes, and small enigmatic genomes across a large radiation of phyla.</title>
        <authorList>
            <person name="Brown C.T."/>
            <person name="Hug L.A."/>
            <person name="Thomas B.C."/>
            <person name="Sharon I."/>
            <person name="Castelle C.J."/>
            <person name="Singh A."/>
            <person name="Wilkins M.J."/>
            <person name="Williams K.H."/>
            <person name="Banfield J.F."/>
        </authorList>
    </citation>
    <scope>NUCLEOTIDE SEQUENCE [LARGE SCALE GENOMIC DNA]</scope>
</reference>
<feature type="domain" description="Glycosyltransferase 2-like" evidence="1">
    <location>
        <begin position="5"/>
        <end position="140"/>
    </location>
</feature>
<evidence type="ECO:0000313" key="3">
    <source>
        <dbReference type="Proteomes" id="UP000034135"/>
    </source>
</evidence>
<organism evidence="2 3">
    <name type="scientific">Candidatus Daviesbacteria bacterium GW2011_GWA1_42_6</name>
    <dbReference type="NCBI Taxonomy" id="1618420"/>
    <lineage>
        <taxon>Bacteria</taxon>
        <taxon>Candidatus Daviesiibacteriota</taxon>
    </lineage>
</organism>
<dbReference type="InterPro" id="IPR029044">
    <property type="entry name" value="Nucleotide-diphossugar_trans"/>
</dbReference>
<name>A0A0G1ASE4_9BACT</name>
<dbReference type="SUPFAM" id="SSF53448">
    <property type="entry name" value="Nucleotide-diphospho-sugar transferases"/>
    <property type="match status" value="1"/>
</dbReference>
<dbReference type="InterPro" id="IPR001173">
    <property type="entry name" value="Glyco_trans_2-like"/>
</dbReference>
<keyword evidence="2" id="KW-0808">Transferase</keyword>